<proteinExistence type="predicted"/>
<dbReference type="RefSeq" id="WP_192750170.1">
    <property type="nucleotide sequence ID" value="NZ_BAABJL010000236.1"/>
</dbReference>
<organism evidence="1 2">
    <name type="scientific">Actinopolymorpha pittospori</name>
    <dbReference type="NCBI Taxonomy" id="648752"/>
    <lineage>
        <taxon>Bacteria</taxon>
        <taxon>Bacillati</taxon>
        <taxon>Actinomycetota</taxon>
        <taxon>Actinomycetes</taxon>
        <taxon>Propionibacteriales</taxon>
        <taxon>Actinopolymorphaceae</taxon>
        <taxon>Actinopolymorpha</taxon>
    </lineage>
</organism>
<evidence type="ECO:0000313" key="2">
    <source>
        <dbReference type="Proteomes" id="UP000638648"/>
    </source>
</evidence>
<reference evidence="1" key="1">
    <citation type="submission" date="2020-10" db="EMBL/GenBank/DDBJ databases">
        <title>Sequencing the genomes of 1000 actinobacteria strains.</title>
        <authorList>
            <person name="Klenk H.-P."/>
        </authorList>
    </citation>
    <scope>NUCLEOTIDE SEQUENCE</scope>
    <source>
        <strain evidence="1">DSM 45354</strain>
    </source>
</reference>
<dbReference type="AlphaFoldDB" id="A0A927MS94"/>
<evidence type="ECO:0000313" key="1">
    <source>
        <dbReference type="EMBL" id="MBE1605960.1"/>
    </source>
</evidence>
<sequence>MELKEVPLAHYEQLADRCRRVLADSRRLSDDLGLRRVNGAMYGYHAIARNLYDVLTDPSLPRELRPRDT</sequence>
<dbReference type="Proteomes" id="UP000638648">
    <property type="component" value="Unassembled WGS sequence"/>
</dbReference>
<protein>
    <submittedName>
        <fullName evidence="1">Uncharacterized protein (UPF0128 family)</fullName>
    </submittedName>
</protein>
<keyword evidence="2" id="KW-1185">Reference proteome</keyword>
<gene>
    <name evidence="1" type="ORF">HEB94_002808</name>
</gene>
<dbReference type="EMBL" id="JADBEM010000001">
    <property type="protein sequence ID" value="MBE1605960.1"/>
    <property type="molecule type" value="Genomic_DNA"/>
</dbReference>
<accession>A0A927MS94</accession>
<comment type="caution">
    <text evidence="1">The sequence shown here is derived from an EMBL/GenBank/DDBJ whole genome shotgun (WGS) entry which is preliminary data.</text>
</comment>
<name>A0A927MS94_9ACTN</name>